<evidence type="ECO:0000313" key="1">
    <source>
        <dbReference type="EMBL" id="KAK2151345.1"/>
    </source>
</evidence>
<gene>
    <name evidence="1" type="ORF">LSH36_367g07095</name>
</gene>
<comment type="caution">
    <text evidence="1">The sequence shown here is derived from an EMBL/GenBank/DDBJ whole genome shotgun (WGS) entry which is preliminary data.</text>
</comment>
<keyword evidence="2" id="KW-1185">Reference proteome</keyword>
<dbReference type="AlphaFoldDB" id="A0AAD9MZN1"/>
<organism evidence="1 2">
    <name type="scientific">Paralvinella palmiformis</name>
    <dbReference type="NCBI Taxonomy" id="53620"/>
    <lineage>
        <taxon>Eukaryota</taxon>
        <taxon>Metazoa</taxon>
        <taxon>Spiralia</taxon>
        <taxon>Lophotrochozoa</taxon>
        <taxon>Annelida</taxon>
        <taxon>Polychaeta</taxon>
        <taxon>Sedentaria</taxon>
        <taxon>Canalipalpata</taxon>
        <taxon>Terebellida</taxon>
        <taxon>Terebelliformia</taxon>
        <taxon>Alvinellidae</taxon>
        <taxon>Paralvinella</taxon>
    </lineage>
</organism>
<feature type="non-terminal residue" evidence="1">
    <location>
        <position position="1"/>
    </location>
</feature>
<dbReference type="Proteomes" id="UP001208570">
    <property type="component" value="Unassembled WGS sequence"/>
</dbReference>
<dbReference type="EMBL" id="JAODUP010000367">
    <property type="protein sequence ID" value="KAK2151345.1"/>
    <property type="molecule type" value="Genomic_DNA"/>
</dbReference>
<sequence>YLHARTHTHTQRGRELSGSCTRGADICYLSDQYVTVSGVDLLSVHAPDFPITREVNLTGIPFIVLRRLAEHNQTVFILDLSAGDRPRVCPLAAACEQYTLWNSKPDRHVQTNKQTHTHTHTHKQTNIPINKVSFPVHKSYYPSSIDLSLSIDFRSSISKR</sequence>
<reference evidence="1" key="1">
    <citation type="journal article" date="2023" name="Mol. Biol. Evol.">
        <title>Third-Generation Sequencing Reveals the Adaptive Role of the Epigenome in Three Deep-Sea Polychaetes.</title>
        <authorList>
            <person name="Perez M."/>
            <person name="Aroh O."/>
            <person name="Sun Y."/>
            <person name="Lan Y."/>
            <person name="Juniper S.K."/>
            <person name="Young C.R."/>
            <person name="Angers B."/>
            <person name="Qian P.Y."/>
        </authorList>
    </citation>
    <scope>NUCLEOTIDE SEQUENCE</scope>
    <source>
        <strain evidence="1">P08H-3</strain>
    </source>
</reference>
<evidence type="ECO:0000313" key="2">
    <source>
        <dbReference type="Proteomes" id="UP001208570"/>
    </source>
</evidence>
<protein>
    <submittedName>
        <fullName evidence="1">Uncharacterized protein</fullName>
    </submittedName>
</protein>
<name>A0AAD9MZN1_9ANNE</name>
<proteinExistence type="predicted"/>
<accession>A0AAD9MZN1</accession>